<dbReference type="OrthoDB" id="10511684at2759"/>
<proteinExistence type="predicted"/>
<keyword evidence="4" id="KW-1185">Reference proteome</keyword>
<feature type="transmembrane region" description="Helical" evidence="2">
    <location>
        <begin position="48"/>
        <end position="67"/>
    </location>
</feature>
<keyword evidence="2" id="KW-0812">Transmembrane</keyword>
<gene>
    <name evidence="3" type="ORF">TNCT_739151</name>
</gene>
<dbReference type="EMBL" id="BMAO01014164">
    <property type="protein sequence ID" value="GFQ93229.1"/>
    <property type="molecule type" value="Genomic_DNA"/>
</dbReference>
<feature type="region of interest" description="Disordered" evidence="1">
    <location>
        <begin position="1"/>
        <end position="25"/>
    </location>
</feature>
<reference evidence="3" key="1">
    <citation type="submission" date="2020-07" db="EMBL/GenBank/DDBJ databases">
        <title>Multicomponent nature underlies the extraordinary mechanical properties of spider dragline silk.</title>
        <authorList>
            <person name="Kono N."/>
            <person name="Nakamura H."/>
            <person name="Mori M."/>
            <person name="Yoshida Y."/>
            <person name="Ohtoshi R."/>
            <person name="Malay A.D."/>
            <person name="Moran D.A.P."/>
            <person name="Tomita M."/>
            <person name="Numata K."/>
            <person name="Arakawa K."/>
        </authorList>
    </citation>
    <scope>NUCLEOTIDE SEQUENCE</scope>
</reference>
<name>A0A8X6L1N9_TRICU</name>
<comment type="caution">
    <text evidence="3">The sequence shown here is derived from an EMBL/GenBank/DDBJ whole genome shotgun (WGS) entry which is preliminary data.</text>
</comment>
<dbReference type="Proteomes" id="UP000887116">
    <property type="component" value="Unassembled WGS sequence"/>
</dbReference>
<sequence>MEQKQYLSPLERPSVSGWRQHSSADPFRNAKPLISVEGILMGQAGQEFFQVFSHAALLVTMCLFLFSTKESGTQKRRSIYLCGVRRR</sequence>
<organism evidence="3 4">
    <name type="scientific">Trichonephila clavata</name>
    <name type="common">Joro spider</name>
    <name type="synonym">Nephila clavata</name>
    <dbReference type="NCBI Taxonomy" id="2740835"/>
    <lineage>
        <taxon>Eukaryota</taxon>
        <taxon>Metazoa</taxon>
        <taxon>Ecdysozoa</taxon>
        <taxon>Arthropoda</taxon>
        <taxon>Chelicerata</taxon>
        <taxon>Arachnida</taxon>
        <taxon>Araneae</taxon>
        <taxon>Araneomorphae</taxon>
        <taxon>Entelegynae</taxon>
        <taxon>Araneoidea</taxon>
        <taxon>Nephilidae</taxon>
        <taxon>Trichonephila</taxon>
    </lineage>
</organism>
<protein>
    <submittedName>
        <fullName evidence="3">Uncharacterized protein</fullName>
    </submittedName>
</protein>
<evidence type="ECO:0000256" key="2">
    <source>
        <dbReference type="SAM" id="Phobius"/>
    </source>
</evidence>
<dbReference type="AlphaFoldDB" id="A0A8X6L1N9"/>
<evidence type="ECO:0000313" key="4">
    <source>
        <dbReference type="Proteomes" id="UP000887116"/>
    </source>
</evidence>
<evidence type="ECO:0000256" key="1">
    <source>
        <dbReference type="SAM" id="MobiDB-lite"/>
    </source>
</evidence>
<accession>A0A8X6L1N9</accession>
<keyword evidence="2" id="KW-1133">Transmembrane helix</keyword>
<evidence type="ECO:0000313" key="3">
    <source>
        <dbReference type="EMBL" id="GFQ93229.1"/>
    </source>
</evidence>
<keyword evidence="2" id="KW-0472">Membrane</keyword>